<gene>
    <name evidence="2" type="ORF">JY572_12340</name>
</gene>
<name>A0ABX7NDB2_9BACT</name>
<reference evidence="2 3" key="1">
    <citation type="submission" date="2021-02" db="EMBL/GenBank/DDBJ databases">
        <title>De Novo genome assembly of isolated myxobacteria.</title>
        <authorList>
            <person name="Stevens D.C."/>
        </authorList>
    </citation>
    <scope>NUCLEOTIDE SEQUENCE [LARGE SCALE GENOMIC DNA]</scope>
    <source>
        <strain evidence="2 3">SCHIC003</strain>
    </source>
</reference>
<dbReference type="Proteomes" id="UP000663090">
    <property type="component" value="Chromosome"/>
</dbReference>
<evidence type="ECO:0000313" key="2">
    <source>
        <dbReference type="EMBL" id="QSQ16785.1"/>
    </source>
</evidence>
<feature type="compositionally biased region" description="Low complexity" evidence="1">
    <location>
        <begin position="147"/>
        <end position="159"/>
    </location>
</feature>
<feature type="compositionally biased region" description="Basic and acidic residues" evidence="1">
    <location>
        <begin position="27"/>
        <end position="40"/>
    </location>
</feature>
<evidence type="ECO:0000256" key="1">
    <source>
        <dbReference type="SAM" id="MobiDB-lite"/>
    </source>
</evidence>
<organism evidence="2 3">
    <name type="scientific">Myxococcus landrumensis</name>
    <dbReference type="NCBI Taxonomy" id="2813577"/>
    <lineage>
        <taxon>Bacteria</taxon>
        <taxon>Pseudomonadati</taxon>
        <taxon>Myxococcota</taxon>
        <taxon>Myxococcia</taxon>
        <taxon>Myxococcales</taxon>
        <taxon>Cystobacterineae</taxon>
        <taxon>Myxococcaceae</taxon>
        <taxon>Myxococcus</taxon>
    </lineage>
</organism>
<sequence length="407" mass="41411">MPSWIAIAVSLSLAQVSSEYPSPLDPSVRDDSARALRDSNEQAAESAEGAWLPPNFVIQQMPGSDSPASGSYGGGYAITPVLPDGQAPASSGDVAVDETYQRYQPIPAPTPVPEETNEAEPQGTAQTTPEGEASSTQETGVGGSGSSGSTQQPVQPSGGQATGGSGVNVAAPPGEQDMMGGFGPTEEEQTQGPQGSEMSGSSTGVSQAPSGTGTTSGTGGADTSGAAAGATTQPAANNGVPTPEANAAEVKQLRQRVDQLEAELSTRDNEIEQNARATQEQVDTFGDRAVETERSRQQRLSSLQSAGEWMLAADAALQQGDNDVDNALDFADSAFADIRASASEFGQGTVTVHAERARALINLARDAAARSDTYSARVALQDAGVELSLARGASLGRSGTGNSLLTP</sequence>
<protein>
    <submittedName>
        <fullName evidence="2">Uncharacterized protein</fullName>
    </submittedName>
</protein>
<keyword evidence="3" id="KW-1185">Reference proteome</keyword>
<dbReference type="EMBL" id="CP071091">
    <property type="protein sequence ID" value="QSQ16785.1"/>
    <property type="molecule type" value="Genomic_DNA"/>
</dbReference>
<evidence type="ECO:0000313" key="3">
    <source>
        <dbReference type="Proteomes" id="UP000663090"/>
    </source>
</evidence>
<feature type="compositionally biased region" description="Low complexity" evidence="1">
    <location>
        <begin position="223"/>
        <end position="236"/>
    </location>
</feature>
<feature type="region of interest" description="Disordered" evidence="1">
    <location>
        <begin position="18"/>
        <end position="245"/>
    </location>
</feature>
<proteinExistence type="predicted"/>
<dbReference type="RefSeq" id="WP_206718421.1">
    <property type="nucleotide sequence ID" value="NZ_CP071091.1"/>
</dbReference>
<feature type="region of interest" description="Disordered" evidence="1">
    <location>
        <begin position="264"/>
        <end position="283"/>
    </location>
</feature>
<feature type="compositionally biased region" description="Polar residues" evidence="1">
    <location>
        <begin position="190"/>
        <end position="205"/>
    </location>
</feature>
<accession>A0ABX7NDB2</accession>